<proteinExistence type="predicted"/>
<accession>A0A0W0ZNK3</accession>
<sequence length="578" mass="64844">MIVSKNMVHDIAIRAKDFARGIINDEDSSSTSLKMNNHSPQKQEAIARDVCLMRGGATRHEGLEYGSVHWHQSLSDPKHGFGKERPEEIAPSNPQPPRKKSRYRSSLRQACDDFLDESGVVQASKKGNCGEYAMLALKYVVEHNNSNSAQINAECYEVQGGDHVFLVVGRDPASNPKDPSTWGESAYICDPWANDVYEAKDYLTKTKGFSTSAVSPPAQFPIINKTIDFDPQEHSLAPQQINPNYNTTYLNQALNSDLTINKQHYLESITNLYARKSAALTEIVERNITELQQASSVLSAEKKAIFDKKITDLQTLKSLINQNFDEMDRNIKACNPKDQELMDSNPVYKNRRVLENHLEQSIVKLKETMKVTPEEEETLNKVNFLNQKGISFIQKLSEGLDCLNNGITKKITNSQRTTKLKLKDVENMTDSTPVKRDKEEAFKKKVESVLSEEDTSALTEKLSDEKTDRLNPKHVSERETSSAEAKPDVLCSSDREKEPETQQTKEDKESQKDIELEHAPQLSAPTSSLAPPNTSNNVVSLESFLDKVDMSSLNQISHQAEKPAATDKKVQGRMAQLC</sequence>
<protein>
    <submittedName>
        <fullName evidence="2">Uncharacterized protein</fullName>
    </submittedName>
</protein>
<feature type="region of interest" description="Disordered" evidence="1">
    <location>
        <begin position="556"/>
        <end position="578"/>
    </location>
</feature>
<feature type="compositionally biased region" description="Basic and acidic residues" evidence="1">
    <location>
        <begin position="433"/>
        <end position="447"/>
    </location>
</feature>
<dbReference type="AlphaFoldDB" id="A0A0W0ZNK3"/>
<dbReference type="OrthoDB" id="9152014at2"/>
<evidence type="ECO:0000313" key="3">
    <source>
        <dbReference type="Proteomes" id="UP000054926"/>
    </source>
</evidence>
<dbReference type="Proteomes" id="UP000054926">
    <property type="component" value="Unassembled WGS sequence"/>
</dbReference>
<feature type="compositionally biased region" description="Basic and acidic residues" evidence="1">
    <location>
        <begin position="559"/>
        <end position="570"/>
    </location>
</feature>
<feature type="region of interest" description="Disordered" evidence="1">
    <location>
        <begin position="430"/>
        <end position="537"/>
    </location>
</feature>
<name>A0A0W0ZNK3_9GAMM</name>
<keyword evidence="3" id="KW-1185">Reference proteome</keyword>
<organism evidence="2 3">
    <name type="scientific">Legionella steelei</name>
    <dbReference type="NCBI Taxonomy" id="947033"/>
    <lineage>
        <taxon>Bacteria</taxon>
        <taxon>Pseudomonadati</taxon>
        <taxon>Pseudomonadota</taxon>
        <taxon>Gammaproteobacteria</taxon>
        <taxon>Legionellales</taxon>
        <taxon>Legionellaceae</taxon>
        <taxon>Legionella</taxon>
    </lineage>
</organism>
<feature type="compositionally biased region" description="Basic and acidic residues" evidence="1">
    <location>
        <begin position="76"/>
        <end position="88"/>
    </location>
</feature>
<dbReference type="STRING" id="947033.Lste_0531"/>
<dbReference type="RefSeq" id="WP_058509552.1">
    <property type="nucleotide sequence ID" value="NZ_DAIOMV010000001.1"/>
</dbReference>
<dbReference type="EMBL" id="LNYY01000008">
    <property type="protein sequence ID" value="KTD70753.1"/>
    <property type="molecule type" value="Genomic_DNA"/>
</dbReference>
<gene>
    <name evidence="2" type="ORF">Lste_0531</name>
</gene>
<feature type="region of interest" description="Disordered" evidence="1">
    <location>
        <begin position="74"/>
        <end position="104"/>
    </location>
</feature>
<comment type="caution">
    <text evidence="2">The sequence shown here is derived from an EMBL/GenBank/DDBJ whole genome shotgun (WGS) entry which is preliminary data.</text>
</comment>
<feature type="compositionally biased region" description="Basic and acidic residues" evidence="1">
    <location>
        <begin position="461"/>
        <end position="518"/>
    </location>
</feature>
<evidence type="ECO:0000256" key="1">
    <source>
        <dbReference type="SAM" id="MobiDB-lite"/>
    </source>
</evidence>
<dbReference type="PATRIC" id="fig|947033.5.peg.568"/>
<evidence type="ECO:0000313" key="2">
    <source>
        <dbReference type="EMBL" id="KTD70753.1"/>
    </source>
</evidence>
<feature type="compositionally biased region" description="Polar residues" evidence="1">
    <location>
        <begin position="523"/>
        <end position="537"/>
    </location>
</feature>
<reference evidence="2 3" key="1">
    <citation type="submission" date="2015-11" db="EMBL/GenBank/DDBJ databases">
        <title>Genomic analysis of 38 Legionella species identifies large and diverse effector repertoires.</title>
        <authorList>
            <person name="Burstein D."/>
            <person name="Amaro F."/>
            <person name="Zusman T."/>
            <person name="Lifshitz Z."/>
            <person name="Cohen O."/>
            <person name="Gilbert J.A."/>
            <person name="Pupko T."/>
            <person name="Shuman H.A."/>
            <person name="Segal G."/>
        </authorList>
    </citation>
    <scope>NUCLEOTIDE SEQUENCE [LARGE SCALE GENOMIC DNA]</scope>
    <source>
        <strain evidence="2 3">IMVS3376</strain>
    </source>
</reference>